<evidence type="ECO:0000313" key="1">
    <source>
        <dbReference type="EMBL" id="BAC09473.1"/>
    </source>
</evidence>
<dbReference type="RefSeq" id="WP_011057758.1">
    <property type="nucleotide sequence ID" value="NC_004113.1"/>
</dbReference>
<dbReference type="EMBL" id="BA000039">
    <property type="protein sequence ID" value="BAC09473.1"/>
    <property type="molecule type" value="Genomic_DNA"/>
</dbReference>
<dbReference type="KEGG" id="tel:tsr1921"/>
<name>Q8DHM5_THEVB</name>
<proteinExistence type="predicted"/>
<gene>
    <name evidence="1" type="ordered locus">tsr1921</name>
</gene>
<accession>Q8DHM5</accession>
<reference evidence="1 2" key="1">
    <citation type="journal article" date="2002" name="DNA Res.">
        <title>Complete genome structure of the thermophilic cyanobacterium Thermosynechococcus elongatus BP-1.</title>
        <authorList>
            <person name="Nakamura Y."/>
            <person name="Kaneko T."/>
            <person name="Sato S."/>
            <person name="Ikeuchi M."/>
            <person name="Katoh H."/>
            <person name="Sasamoto S."/>
            <person name="Watanabe A."/>
            <person name="Iriguchi M."/>
            <person name="Kawashima K."/>
            <person name="Kimura T."/>
            <person name="Kishida Y."/>
            <person name="Kiyokawa C."/>
            <person name="Kohara M."/>
            <person name="Matsumoto M."/>
            <person name="Matsuno A."/>
            <person name="Nakazaki N."/>
            <person name="Shimpo S."/>
            <person name="Sugimoto M."/>
            <person name="Takeuchi C."/>
            <person name="Yamada M."/>
            <person name="Tabata S."/>
        </authorList>
    </citation>
    <scope>NUCLEOTIDE SEQUENCE [LARGE SCALE GENOMIC DNA]</scope>
    <source>
        <strain evidence="2">IAM M-273 / NIES-2133 / BP-1</strain>
    </source>
</reference>
<protein>
    <submittedName>
        <fullName evidence="1">Tsr1921 protein</fullName>
    </submittedName>
</protein>
<keyword evidence="2" id="KW-1185">Reference proteome</keyword>
<organism evidence="1 2">
    <name type="scientific">Thermosynechococcus vestitus (strain NIES-2133 / IAM M-273 / BP-1)</name>
    <dbReference type="NCBI Taxonomy" id="197221"/>
    <lineage>
        <taxon>Bacteria</taxon>
        <taxon>Bacillati</taxon>
        <taxon>Cyanobacteriota</taxon>
        <taxon>Cyanophyceae</taxon>
        <taxon>Acaryochloridales</taxon>
        <taxon>Thermosynechococcaceae</taxon>
        <taxon>Thermosynechococcus</taxon>
    </lineage>
</organism>
<dbReference type="Proteomes" id="UP000000440">
    <property type="component" value="Chromosome"/>
</dbReference>
<dbReference type="AlphaFoldDB" id="Q8DHM5"/>
<evidence type="ECO:0000313" key="2">
    <source>
        <dbReference type="Proteomes" id="UP000000440"/>
    </source>
</evidence>
<sequence>MPTIVGAKETGDRYFMPEEYFARAKQQLQRHELIDGRIYTHCRRPIVAGLSSATEATDRRKSR</sequence>
<dbReference type="EnsemblBacteria" id="BAC09473">
    <property type="protein sequence ID" value="BAC09473"/>
    <property type="gene ID" value="BAC09473"/>
</dbReference>